<evidence type="ECO:0000256" key="3">
    <source>
        <dbReference type="ARBA" id="ARBA00022692"/>
    </source>
</evidence>
<dbReference type="SUPFAM" id="SSF54523">
    <property type="entry name" value="Pili subunits"/>
    <property type="match status" value="1"/>
</dbReference>
<dbReference type="InterPro" id="IPR045584">
    <property type="entry name" value="Pilin-like"/>
</dbReference>
<evidence type="ECO:0000313" key="8">
    <source>
        <dbReference type="Proteomes" id="UP000656077"/>
    </source>
</evidence>
<keyword evidence="2" id="KW-0488">Methylation</keyword>
<dbReference type="PANTHER" id="PTHR30093">
    <property type="entry name" value="GENERAL SECRETION PATHWAY PROTEIN G"/>
    <property type="match status" value="1"/>
</dbReference>
<dbReference type="RefSeq" id="WP_160358063.1">
    <property type="nucleotide sequence ID" value="NZ_WSRQ01000004.1"/>
</dbReference>
<keyword evidence="4 6" id="KW-1133">Transmembrane helix</keyword>
<keyword evidence="5 6" id="KW-0472">Membrane</keyword>
<dbReference type="PANTHER" id="PTHR30093:SF44">
    <property type="entry name" value="TYPE II SECRETION SYSTEM CORE PROTEIN G"/>
    <property type="match status" value="1"/>
</dbReference>
<comment type="caution">
    <text evidence="7">The sequence shown here is derived from an EMBL/GenBank/DDBJ whole genome shotgun (WGS) entry which is preliminary data.</text>
</comment>
<dbReference type="Proteomes" id="UP000656077">
    <property type="component" value="Unassembled WGS sequence"/>
</dbReference>
<feature type="transmembrane region" description="Helical" evidence="6">
    <location>
        <begin position="26"/>
        <end position="46"/>
    </location>
</feature>
<proteinExistence type="predicted"/>
<gene>
    <name evidence="7" type="ORF">GKZ28_03200</name>
</gene>
<keyword evidence="3 6" id="KW-0812">Transmembrane</keyword>
<evidence type="ECO:0000256" key="2">
    <source>
        <dbReference type="ARBA" id="ARBA00022481"/>
    </source>
</evidence>
<dbReference type="GO" id="GO:0016020">
    <property type="term" value="C:membrane"/>
    <property type="evidence" value="ECO:0007669"/>
    <property type="project" value="UniProtKB-SubCell"/>
</dbReference>
<sequence length="148" mass="16379">MKTKQIIKDRLNLKNGKIVHRKRKGFTLIELIAVMAIIGILASVIVPQVTGYIKEAKKTKVVDQSRKVVMAAESYKLKYGELQGTITVSNMKTKDGVEKYLENINLDNLPATTTLNQCQLIVNGAEFNINGNNDVLDTSTITNVTNNS</sequence>
<organism evidence="7 8">
    <name type="scientific">Clostridium chromiireducens</name>
    <dbReference type="NCBI Taxonomy" id="225345"/>
    <lineage>
        <taxon>Bacteria</taxon>
        <taxon>Bacillati</taxon>
        <taxon>Bacillota</taxon>
        <taxon>Clostridia</taxon>
        <taxon>Eubacteriales</taxon>
        <taxon>Clostridiaceae</taxon>
        <taxon>Clostridium</taxon>
    </lineage>
</organism>
<reference evidence="7" key="1">
    <citation type="submission" date="2019-12" db="EMBL/GenBank/DDBJ databases">
        <title>Microbes associate with the intestines of laboratory mice.</title>
        <authorList>
            <person name="Navarre W."/>
            <person name="Wong E."/>
        </authorList>
    </citation>
    <scope>NUCLEOTIDE SEQUENCE</scope>
    <source>
        <strain evidence="7">NM79_F5</strain>
    </source>
</reference>
<dbReference type="EMBL" id="WSRQ01000004">
    <property type="protein sequence ID" value="MVX62706.1"/>
    <property type="molecule type" value="Genomic_DNA"/>
</dbReference>
<evidence type="ECO:0000256" key="6">
    <source>
        <dbReference type="SAM" id="Phobius"/>
    </source>
</evidence>
<dbReference type="Gene3D" id="3.30.700.10">
    <property type="entry name" value="Glycoprotein, Type 4 Pilin"/>
    <property type="match status" value="1"/>
</dbReference>
<dbReference type="PROSITE" id="PS00409">
    <property type="entry name" value="PROKAR_NTER_METHYL"/>
    <property type="match status" value="1"/>
</dbReference>
<evidence type="ECO:0000313" key="7">
    <source>
        <dbReference type="EMBL" id="MVX62706.1"/>
    </source>
</evidence>
<evidence type="ECO:0000256" key="4">
    <source>
        <dbReference type="ARBA" id="ARBA00022989"/>
    </source>
</evidence>
<comment type="subcellular location">
    <subcellularLocation>
        <location evidence="1">Membrane</location>
        <topology evidence="1">Single-pass membrane protein</topology>
    </subcellularLocation>
</comment>
<dbReference type="Pfam" id="PF07963">
    <property type="entry name" value="N_methyl"/>
    <property type="match status" value="1"/>
</dbReference>
<evidence type="ECO:0000256" key="5">
    <source>
        <dbReference type="ARBA" id="ARBA00023136"/>
    </source>
</evidence>
<dbReference type="InterPro" id="IPR012902">
    <property type="entry name" value="N_methyl_site"/>
</dbReference>
<dbReference type="AlphaFoldDB" id="A0A964W0T6"/>
<accession>A0A964W0T6</accession>
<evidence type="ECO:0000256" key="1">
    <source>
        <dbReference type="ARBA" id="ARBA00004167"/>
    </source>
</evidence>
<dbReference type="NCBIfam" id="TIGR02532">
    <property type="entry name" value="IV_pilin_GFxxxE"/>
    <property type="match status" value="1"/>
</dbReference>
<protein>
    <submittedName>
        <fullName evidence="7">Prepilin-type N-terminal cleavage/methylation domain-containing protein</fullName>
    </submittedName>
</protein>
<name>A0A964W0T6_9CLOT</name>